<dbReference type="HAMAP" id="MF_00675">
    <property type="entry name" value="UxaC"/>
    <property type="match status" value="1"/>
</dbReference>
<dbReference type="EMBL" id="FOVO01000034">
    <property type="protein sequence ID" value="SFN93876.1"/>
    <property type="molecule type" value="Genomic_DNA"/>
</dbReference>
<keyword evidence="6 7" id="KW-0413">Isomerase</keyword>
<dbReference type="Pfam" id="PF02614">
    <property type="entry name" value="UxaC"/>
    <property type="match status" value="1"/>
</dbReference>
<dbReference type="GO" id="GO:0008880">
    <property type="term" value="F:glucuronate isomerase activity"/>
    <property type="evidence" value="ECO:0007669"/>
    <property type="project" value="UniProtKB-UniRule"/>
</dbReference>
<evidence type="ECO:0000256" key="3">
    <source>
        <dbReference type="ARBA" id="ARBA00008397"/>
    </source>
</evidence>
<dbReference type="Gene3D" id="3.20.20.140">
    <property type="entry name" value="Metal-dependent hydrolases"/>
    <property type="match status" value="1"/>
</dbReference>
<evidence type="ECO:0000256" key="1">
    <source>
        <dbReference type="ARBA" id="ARBA00001165"/>
    </source>
</evidence>
<evidence type="ECO:0000256" key="6">
    <source>
        <dbReference type="ARBA" id="ARBA00023235"/>
    </source>
</evidence>
<dbReference type="InterPro" id="IPR032466">
    <property type="entry name" value="Metal_Hydrolase"/>
</dbReference>
<dbReference type="Proteomes" id="UP000199011">
    <property type="component" value="Unassembled WGS sequence"/>
</dbReference>
<dbReference type="OrthoDB" id="9766564at2"/>
<keyword evidence="9" id="KW-1185">Reference proteome</keyword>
<dbReference type="EC" id="5.3.1.12" evidence="4 7"/>
<name>A0A1I5D427_9GAMM</name>
<dbReference type="PANTHER" id="PTHR30068:SF4">
    <property type="entry name" value="URONATE ISOMERASE"/>
    <property type="match status" value="1"/>
</dbReference>
<evidence type="ECO:0000256" key="5">
    <source>
        <dbReference type="ARBA" id="ARBA00020555"/>
    </source>
</evidence>
<reference evidence="9" key="1">
    <citation type="submission" date="2016-10" db="EMBL/GenBank/DDBJ databases">
        <authorList>
            <person name="Varghese N."/>
            <person name="Submissions S."/>
        </authorList>
    </citation>
    <scope>NUCLEOTIDE SEQUENCE [LARGE SCALE GENOMIC DNA]</scope>
    <source>
        <strain evidence="9">DSM 16522</strain>
    </source>
</reference>
<dbReference type="STRING" id="53341.SAMN05421579_13420"/>
<dbReference type="Gene3D" id="1.10.2020.10">
    <property type="entry name" value="uronate isomerase, domain 2, chain A"/>
    <property type="match status" value="1"/>
</dbReference>
<comment type="catalytic activity">
    <reaction evidence="7">
        <text>aldehydo-D-galacturonate = keto-D-tagaturonate</text>
        <dbReference type="Rhea" id="RHEA:27702"/>
        <dbReference type="ChEBI" id="CHEBI:12952"/>
        <dbReference type="ChEBI" id="CHEBI:17886"/>
    </reaction>
</comment>
<dbReference type="RefSeq" id="WP_092520082.1">
    <property type="nucleotide sequence ID" value="NZ_CAWRAH010000080.1"/>
</dbReference>
<comment type="catalytic activity">
    <reaction evidence="1 7">
        <text>D-glucuronate = D-fructuronate</text>
        <dbReference type="Rhea" id="RHEA:13049"/>
        <dbReference type="ChEBI" id="CHEBI:58720"/>
        <dbReference type="ChEBI" id="CHEBI:59863"/>
        <dbReference type="EC" id="5.3.1.12"/>
    </reaction>
</comment>
<dbReference type="GO" id="GO:0019698">
    <property type="term" value="P:D-galacturonate catabolic process"/>
    <property type="evidence" value="ECO:0007669"/>
    <property type="project" value="TreeGrafter"/>
</dbReference>
<evidence type="ECO:0000256" key="2">
    <source>
        <dbReference type="ARBA" id="ARBA00004892"/>
    </source>
</evidence>
<evidence type="ECO:0000313" key="9">
    <source>
        <dbReference type="Proteomes" id="UP000199011"/>
    </source>
</evidence>
<proteinExistence type="inferred from homology"/>
<evidence type="ECO:0000256" key="4">
    <source>
        <dbReference type="ARBA" id="ARBA00012546"/>
    </source>
</evidence>
<evidence type="ECO:0000256" key="7">
    <source>
        <dbReference type="HAMAP-Rule" id="MF_00675"/>
    </source>
</evidence>
<dbReference type="PANTHER" id="PTHR30068">
    <property type="entry name" value="URONATE ISOMERASE"/>
    <property type="match status" value="1"/>
</dbReference>
<dbReference type="SUPFAM" id="SSF51556">
    <property type="entry name" value="Metallo-dependent hydrolases"/>
    <property type="match status" value="1"/>
</dbReference>
<protein>
    <recommendedName>
        <fullName evidence="5 7">Uronate isomerase</fullName>
        <ecNumber evidence="4 7">5.3.1.12</ecNumber>
    </recommendedName>
    <alternativeName>
        <fullName evidence="7">Glucuronate isomerase</fullName>
    </alternativeName>
    <alternativeName>
        <fullName evidence="7">Uronic isomerase</fullName>
    </alternativeName>
</protein>
<comment type="similarity">
    <text evidence="3 7">Belongs to the metallo-dependent hydrolases superfamily. Uronate isomerase family.</text>
</comment>
<dbReference type="GO" id="GO:0042840">
    <property type="term" value="P:D-glucuronate catabolic process"/>
    <property type="evidence" value="ECO:0007669"/>
    <property type="project" value="TreeGrafter"/>
</dbReference>
<evidence type="ECO:0000313" key="8">
    <source>
        <dbReference type="EMBL" id="SFN93876.1"/>
    </source>
</evidence>
<gene>
    <name evidence="7" type="primary">uxaC</name>
    <name evidence="8" type="ORF">SAMN05421579_13420</name>
</gene>
<organism evidence="8 9">
    <name type="scientific">Xenorhabdus japonica</name>
    <dbReference type="NCBI Taxonomy" id="53341"/>
    <lineage>
        <taxon>Bacteria</taxon>
        <taxon>Pseudomonadati</taxon>
        <taxon>Pseudomonadota</taxon>
        <taxon>Gammaproteobacteria</taxon>
        <taxon>Enterobacterales</taxon>
        <taxon>Morganellaceae</taxon>
        <taxon>Xenorhabdus</taxon>
    </lineage>
</organism>
<dbReference type="InterPro" id="IPR003766">
    <property type="entry name" value="Uronate_isomerase"/>
</dbReference>
<dbReference type="UniPathway" id="UPA00246"/>
<comment type="pathway">
    <text evidence="2 7">Carbohydrate metabolism; pentose and glucuronate interconversion.</text>
</comment>
<sequence length="479" mass="55100">MKTFMCEDFLLNNDVARCLYHDYAALMPIYDYHCHLNPKEIAQNRRFHNLGQIWLEGDHYKWRAMRAAGIEEALITGAESSDYEKYLAWAKTVPLTIGNPLYHWSHLELRRPFGMRGKLFGPDTAEAIWHEANEKLSQPEFSARGIMQQMQVRMVGTTDDPIDSLEYHQKIAKDKDFTIQVLPSWRPDKIFKIELSGFCGYLERLGKAADVVIGRFTDLLKALERRLEHFQNHGCVASDHGIEHVRYAPIPSENVLDIILQKRRQGQLLSELEIAQFTTAVLVWLGKQYSKRGWVMQMHIGALRNNNTRMFNLLGPDSGFDSIGDNHIAYPLSRLLDEMDKTDELPKTILYCLNPRDNEVIATMIGNFQGGILAQDGKSIGGKIQFGSGWWFNDQKDGMQRQLEQLSQLGLLSQFVGMLTDSRSFLSYTRHEYFRRILCNMLGNGVENGEIPHDEKMLGQIVQDICFNNAKRYFQAVKD</sequence>
<dbReference type="NCBIfam" id="NF002794">
    <property type="entry name" value="PRK02925.1"/>
    <property type="match status" value="1"/>
</dbReference>
<accession>A0A1I5D427</accession>
<dbReference type="AlphaFoldDB" id="A0A1I5D427"/>